<dbReference type="InterPro" id="IPR020831">
    <property type="entry name" value="GlycerAld/Erythrose_P_DH"/>
</dbReference>
<dbReference type="STRING" id="1246637.MTBBW1_610008"/>
<dbReference type="Pfam" id="PF00044">
    <property type="entry name" value="Gp_dh_N"/>
    <property type="match status" value="1"/>
</dbReference>
<proteinExistence type="inferred from homology"/>
<comment type="similarity">
    <text evidence="2">Belongs to the glyceraldehyde-3-phosphate dehydrogenase family.</text>
</comment>
<dbReference type="InterPro" id="IPR036291">
    <property type="entry name" value="NAD(P)-bd_dom_sf"/>
</dbReference>
<sequence>MEFEGNHSKLGINGFGRIGKLTAWHHIGRRFFDEIVINLGRDVGKGMEDIAHYMERDSTYGRLEAFLNGNNATPVISDINEAEGTLKADGVPIRFLRKNRNPADIKWKDNGVSIVVETTGQFLDPTIPAEDPKGSIRGHLKAGAEKVIASAPFKFKDKGMELKGAMPEDAVTTVMGINDHMYDPRKHSIISNASCTTNCLAHMMKPLLDVLGQKKILSASMATIHAATGSQQVLDRLPGSGKSDLRKNRSILNNIILTSTGAAKALRLVIPEMEKIGFIAESVRIPTTTGSLVILVLNLQEDMQGQQIRRNFINNIYREAALNDPRGYLHYTDKQNVSGDIIGSPRAAATIEGHETHTRTAEVNIDLTSVPGLDQSIISTLLTTTINVPVTQTVVYGWYDNEMGSYVNMLGDRTVSIAEDIC</sequence>
<accession>A0A1W1HII6</accession>
<dbReference type="Pfam" id="PF02800">
    <property type="entry name" value="Gp_dh_C"/>
    <property type="match status" value="1"/>
</dbReference>
<dbReference type="GO" id="GO:0051287">
    <property type="term" value="F:NAD binding"/>
    <property type="evidence" value="ECO:0007669"/>
    <property type="project" value="InterPro"/>
</dbReference>
<evidence type="ECO:0000256" key="1">
    <source>
        <dbReference type="ARBA" id="ARBA00023002"/>
    </source>
</evidence>
<dbReference type="EMBL" id="FWEV01000305">
    <property type="protein sequence ID" value="SLM32256.1"/>
    <property type="molecule type" value="Genomic_DNA"/>
</dbReference>
<keyword evidence="5" id="KW-1185">Reference proteome</keyword>
<dbReference type="SUPFAM" id="SSF55347">
    <property type="entry name" value="Glyceraldehyde-3-phosphate dehydrogenase-like, C-terminal domain"/>
    <property type="match status" value="1"/>
</dbReference>
<dbReference type="PROSITE" id="PS00071">
    <property type="entry name" value="GAPDH"/>
    <property type="match status" value="1"/>
</dbReference>
<dbReference type="OrthoDB" id="9803304at2"/>
<evidence type="ECO:0000313" key="4">
    <source>
        <dbReference type="EMBL" id="SLM32256.1"/>
    </source>
</evidence>
<keyword evidence="1 4" id="KW-0560">Oxidoreductase</keyword>
<evidence type="ECO:0000256" key="2">
    <source>
        <dbReference type="RuleBase" id="RU000397"/>
    </source>
</evidence>
<reference evidence="4 5" key="1">
    <citation type="submission" date="2017-03" db="EMBL/GenBank/DDBJ databases">
        <authorList>
            <person name="Afonso C.L."/>
            <person name="Miller P.J."/>
            <person name="Scott M.A."/>
            <person name="Spackman E."/>
            <person name="Goraichik I."/>
            <person name="Dimitrov K.M."/>
            <person name="Suarez D.L."/>
            <person name="Swayne D.E."/>
        </authorList>
    </citation>
    <scope>NUCLEOTIDE SEQUENCE [LARGE SCALE GENOMIC DNA]</scope>
    <source>
        <strain evidence="4">PRJEB14757</strain>
    </source>
</reference>
<dbReference type="SMART" id="SM00846">
    <property type="entry name" value="Gp_dh_N"/>
    <property type="match status" value="1"/>
</dbReference>
<dbReference type="InterPro" id="IPR020830">
    <property type="entry name" value="GlycerAld_3-P_DH_AS"/>
</dbReference>
<protein>
    <submittedName>
        <fullName evidence="4">Glyceraldehyde-3-phosphate dehydrogenase (Phosphorylating)</fullName>
        <ecNumber evidence="4">1.2.1.12</ecNumber>
    </submittedName>
</protein>
<dbReference type="GO" id="GO:0004365">
    <property type="term" value="F:glyceraldehyde-3-phosphate dehydrogenase (NAD+) (phosphorylating) activity"/>
    <property type="evidence" value="ECO:0007669"/>
    <property type="project" value="UniProtKB-EC"/>
</dbReference>
<dbReference type="PRINTS" id="PR00078">
    <property type="entry name" value="G3PDHDRGNASE"/>
</dbReference>
<gene>
    <name evidence="4" type="ORF">MTBBW1_610008</name>
</gene>
<organism evidence="4 5">
    <name type="scientific">Desulfamplus magnetovallimortis</name>
    <dbReference type="NCBI Taxonomy" id="1246637"/>
    <lineage>
        <taxon>Bacteria</taxon>
        <taxon>Pseudomonadati</taxon>
        <taxon>Thermodesulfobacteriota</taxon>
        <taxon>Desulfobacteria</taxon>
        <taxon>Desulfobacterales</taxon>
        <taxon>Desulfobacteraceae</taxon>
        <taxon>Desulfamplus</taxon>
    </lineage>
</organism>
<dbReference type="InterPro" id="IPR020828">
    <property type="entry name" value="GlycerAld_3-P_DH_NAD(P)-bd"/>
</dbReference>
<name>A0A1W1HII6_9BACT</name>
<dbReference type="InterPro" id="IPR020829">
    <property type="entry name" value="GlycerAld_3-P_DH_cat"/>
</dbReference>
<dbReference type="AlphaFoldDB" id="A0A1W1HII6"/>
<dbReference type="Proteomes" id="UP000191931">
    <property type="component" value="Unassembled WGS sequence"/>
</dbReference>
<evidence type="ECO:0000259" key="3">
    <source>
        <dbReference type="SMART" id="SM00846"/>
    </source>
</evidence>
<dbReference type="Gene3D" id="3.30.360.10">
    <property type="entry name" value="Dihydrodipicolinate Reductase, domain 2"/>
    <property type="match status" value="1"/>
</dbReference>
<dbReference type="PANTHER" id="PTHR43148">
    <property type="entry name" value="GLYCERALDEHYDE-3-PHOSPHATE DEHYDROGENASE 2"/>
    <property type="match status" value="1"/>
</dbReference>
<evidence type="ECO:0000313" key="5">
    <source>
        <dbReference type="Proteomes" id="UP000191931"/>
    </source>
</evidence>
<dbReference type="RefSeq" id="WP_080801724.1">
    <property type="nucleotide sequence ID" value="NZ_LT828542.1"/>
</dbReference>
<dbReference type="Gene3D" id="3.40.50.720">
    <property type="entry name" value="NAD(P)-binding Rossmann-like Domain"/>
    <property type="match status" value="1"/>
</dbReference>
<dbReference type="EC" id="1.2.1.12" evidence="4"/>
<feature type="domain" description="Glyceraldehyde 3-phosphate dehydrogenase NAD(P) binding" evidence="3">
    <location>
        <begin position="8"/>
        <end position="195"/>
    </location>
</feature>
<dbReference type="SUPFAM" id="SSF51735">
    <property type="entry name" value="NAD(P)-binding Rossmann-fold domains"/>
    <property type="match status" value="1"/>
</dbReference>